<evidence type="ECO:0000256" key="1">
    <source>
        <dbReference type="ARBA" id="ARBA00023157"/>
    </source>
</evidence>
<gene>
    <name evidence="4" type="ORF">GHT06_021745</name>
</gene>
<dbReference type="Gene3D" id="3.40.50.1460">
    <property type="match status" value="1"/>
</dbReference>
<dbReference type="SUPFAM" id="SSF47986">
    <property type="entry name" value="DEATH domain"/>
    <property type="match status" value="1"/>
</dbReference>
<keyword evidence="2" id="KW-0393">Immunoglobulin domain</keyword>
<proteinExistence type="predicted"/>
<dbReference type="AlphaFoldDB" id="A0AAD5KG56"/>
<dbReference type="PANTHER" id="PTHR22576:SF37">
    <property type="entry name" value="MUCOSA-ASSOCIATED LYMPHOID TISSUE LYMPHOMA TRANSLOCATION PROTEIN 1"/>
    <property type="match status" value="1"/>
</dbReference>
<evidence type="ECO:0000313" key="4">
    <source>
        <dbReference type="EMBL" id="KAI9551412.1"/>
    </source>
</evidence>
<dbReference type="GO" id="GO:0004197">
    <property type="term" value="F:cysteine-type endopeptidase activity"/>
    <property type="evidence" value="ECO:0007669"/>
    <property type="project" value="InterPro"/>
</dbReference>
<dbReference type="InterPro" id="IPR003598">
    <property type="entry name" value="Ig_sub2"/>
</dbReference>
<dbReference type="InterPro" id="IPR036179">
    <property type="entry name" value="Ig-like_dom_sf"/>
</dbReference>
<protein>
    <recommendedName>
        <fullName evidence="3">Ig-like domain-containing protein</fullName>
    </recommendedName>
</protein>
<reference evidence="4 5" key="1">
    <citation type="submission" date="2022-05" db="EMBL/GenBank/DDBJ databases">
        <title>A multi-omics perspective on studying reproductive biology in Daphnia sinensis.</title>
        <authorList>
            <person name="Jia J."/>
        </authorList>
    </citation>
    <scope>NUCLEOTIDE SEQUENCE [LARGE SCALE GENOMIC DNA]</scope>
    <source>
        <strain evidence="4 5">WSL</strain>
    </source>
</reference>
<name>A0AAD5KG56_9CRUS</name>
<feature type="domain" description="Ig-like" evidence="3">
    <location>
        <begin position="196"/>
        <end position="270"/>
    </location>
</feature>
<dbReference type="FunFam" id="2.60.40.10:FF:000032">
    <property type="entry name" value="palladin isoform X1"/>
    <property type="match status" value="1"/>
</dbReference>
<evidence type="ECO:0000313" key="5">
    <source>
        <dbReference type="Proteomes" id="UP000820818"/>
    </source>
</evidence>
<dbReference type="PANTHER" id="PTHR22576">
    <property type="entry name" value="MUCOSA ASSOCIATED LYMPHOID TISSUE LYMPHOMA TRANSLOCATION PROTEIN 1/PARACASPASE"/>
    <property type="match status" value="1"/>
</dbReference>
<dbReference type="Pfam" id="PF13927">
    <property type="entry name" value="Ig_3"/>
    <property type="match status" value="2"/>
</dbReference>
<dbReference type="InterPro" id="IPR029030">
    <property type="entry name" value="Caspase-like_dom_sf"/>
</dbReference>
<dbReference type="SMART" id="SM00409">
    <property type="entry name" value="IG"/>
    <property type="match status" value="2"/>
</dbReference>
<evidence type="ECO:0000259" key="3">
    <source>
        <dbReference type="PROSITE" id="PS50835"/>
    </source>
</evidence>
<dbReference type="InterPro" id="IPR052039">
    <property type="entry name" value="Caspase-related_regulators"/>
</dbReference>
<dbReference type="InterPro" id="IPR007110">
    <property type="entry name" value="Ig-like_dom"/>
</dbReference>
<dbReference type="CDD" id="cd00096">
    <property type="entry name" value="Ig"/>
    <property type="match status" value="2"/>
</dbReference>
<dbReference type="InterPro" id="IPR003599">
    <property type="entry name" value="Ig_sub"/>
</dbReference>
<keyword evidence="5" id="KW-1185">Reference proteome</keyword>
<dbReference type="Proteomes" id="UP000820818">
    <property type="component" value="Linkage Group LG10"/>
</dbReference>
<dbReference type="InterPro" id="IPR013783">
    <property type="entry name" value="Ig-like_fold"/>
</dbReference>
<comment type="caution">
    <text evidence="4">The sequence shown here is derived from an EMBL/GenBank/DDBJ whole genome shotgun (WGS) entry which is preliminary data.</text>
</comment>
<organism evidence="4 5">
    <name type="scientific">Daphnia sinensis</name>
    <dbReference type="NCBI Taxonomy" id="1820382"/>
    <lineage>
        <taxon>Eukaryota</taxon>
        <taxon>Metazoa</taxon>
        <taxon>Ecdysozoa</taxon>
        <taxon>Arthropoda</taxon>
        <taxon>Crustacea</taxon>
        <taxon>Branchiopoda</taxon>
        <taxon>Diplostraca</taxon>
        <taxon>Cladocera</taxon>
        <taxon>Anomopoda</taxon>
        <taxon>Daphniidae</taxon>
        <taxon>Daphnia</taxon>
        <taxon>Daphnia similis group</taxon>
    </lineage>
</organism>
<accession>A0AAD5KG56</accession>
<sequence length="668" mass="76522">MLQFPLPPVPSDASLPIERLNPRIYQQLCTWLDREGRSWELLDFAMAKVNPGGYITHQRDCTSAQLFSKFSRLKCTIGILAYFLESCHMFEPLYLLKDRVPVEIVNQLPEESLVKTNTMVKLDCEVTGFPKPTFQWFFNDTPMTSDGAMLNPLVIHNFSSSDVGYYRCEITQRCRDGSFQTISTISSKVILENCAPYVVTEPQDCRIEAGETLELKCRIDGHPIPDFQWYKDDFPLYNEVACTLQISSTTLHHSGIYRCLARNSEGKTLTREAFVEIKPSQTMLYHPGVFTDYSPPHTASMKQALLIGNWTYDSHGLRKVRADVKTLHDILYKMDFEVISLCNLGKVEILNAADRLCELLLPGAYVVVYFAGHGIHYFFDYLMPVDVKMDSDYSVRDLVDGNEIISRIQQKNPKLLVVLLDMCRTIPQQRINPRITAELPHQVPRDSRSNLVMAWATAENSNAFEMGYEQNGIFMTYLKREMEQRNILVTDMLERLKRHSKLEIPIEARDQMPVTFSSLAEPLSLDDPIDHSLVGGSLWNDCQMLAKSWLELPQKQIASVRINCNTVLIYVHFGLMDDCFSNGLKIELTVEGYEMITFQPFIYPSTLEILEVKHEMDLRKCTITIHKLQTVKEDARIFLQVVECPNERIVVHLGQPLIAKARLSTNSL</sequence>
<keyword evidence="1" id="KW-1015">Disulfide bond</keyword>
<dbReference type="InterPro" id="IPR011029">
    <property type="entry name" value="DEATH-like_dom_sf"/>
</dbReference>
<feature type="domain" description="Ig-like" evidence="3">
    <location>
        <begin position="101"/>
        <end position="186"/>
    </location>
</feature>
<dbReference type="SMART" id="SM00408">
    <property type="entry name" value="IGc2"/>
    <property type="match status" value="2"/>
</dbReference>
<dbReference type="SUPFAM" id="SSF52129">
    <property type="entry name" value="Caspase-like"/>
    <property type="match status" value="1"/>
</dbReference>
<dbReference type="EMBL" id="WJBH02000010">
    <property type="protein sequence ID" value="KAI9551412.1"/>
    <property type="molecule type" value="Genomic_DNA"/>
</dbReference>
<dbReference type="GO" id="GO:0006508">
    <property type="term" value="P:proteolysis"/>
    <property type="evidence" value="ECO:0007669"/>
    <property type="project" value="InterPro"/>
</dbReference>
<evidence type="ECO:0000256" key="2">
    <source>
        <dbReference type="ARBA" id="ARBA00023319"/>
    </source>
</evidence>
<dbReference type="PROSITE" id="PS50835">
    <property type="entry name" value="IG_LIKE"/>
    <property type="match status" value="2"/>
</dbReference>
<dbReference type="Gene3D" id="2.60.40.10">
    <property type="entry name" value="Immunoglobulins"/>
    <property type="match status" value="2"/>
</dbReference>
<dbReference type="SUPFAM" id="SSF48726">
    <property type="entry name" value="Immunoglobulin"/>
    <property type="match status" value="2"/>
</dbReference>
<dbReference type="Pfam" id="PF00656">
    <property type="entry name" value="Peptidase_C14"/>
    <property type="match status" value="1"/>
</dbReference>
<dbReference type="InterPro" id="IPR011600">
    <property type="entry name" value="Pept_C14_caspase"/>
</dbReference>